<organism evidence="2 3">
    <name type="scientific">Lophiotrema nucula</name>
    <dbReference type="NCBI Taxonomy" id="690887"/>
    <lineage>
        <taxon>Eukaryota</taxon>
        <taxon>Fungi</taxon>
        <taxon>Dikarya</taxon>
        <taxon>Ascomycota</taxon>
        <taxon>Pezizomycotina</taxon>
        <taxon>Dothideomycetes</taxon>
        <taxon>Pleosporomycetidae</taxon>
        <taxon>Pleosporales</taxon>
        <taxon>Lophiotremataceae</taxon>
        <taxon>Lophiotrema</taxon>
    </lineage>
</organism>
<keyword evidence="3" id="KW-1185">Reference proteome</keyword>
<dbReference type="AlphaFoldDB" id="A0A6A5Z9H0"/>
<feature type="region of interest" description="Disordered" evidence="1">
    <location>
        <begin position="1"/>
        <end position="20"/>
    </location>
</feature>
<evidence type="ECO:0000313" key="3">
    <source>
        <dbReference type="Proteomes" id="UP000799770"/>
    </source>
</evidence>
<evidence type="ECO:0000313" key="2">
    <source>
        <dbReference type="EMBL" id="KAF2116082.1"/>
    </source>
</evidence>
<dbReference type="Proteomes" id="UP000799770">
    <property type="component" value="Unassembled WGS sequence"/>
</dbReference>
<gene>
    <name evidence="2" type="ORF">BDV96DRAFT_42212</name>
</gene>
<accession>A0A6A5Z9H0</accession>
<dbReference type="EMBL" id="ML977321">
    <property type="protein sequence ID" value="KAF2116082.1"/>
    <property type="molecule type" value="Genomic_DNA"/>
</dbReference>
<feature type="compositionally biased region" description="Basic and acidic residues" evidence="1">
    <location>
        <begin position="1"/>
        <end position="15"/>
    </location>
</feature>
<sequence length="168" mass="18758">MERCPQHRGDDHSPDLTRGGSCNRATFDGNRRAAFFGSTVRMGRGHTNVHWIILDPNIQLLLKKGGGQGRRKTKWVGCKRAAFNEIRRPTLFSKILTTERLSSKIHGAPFITITEYFQHTTIVRAYNLTGREAADDRVSTAVEELLDSAVSCCCGTGSERDRSGTQYD</sequence>
<evidence type="ECO:0000256" key="1">
    <source>
        <dbReference type="SAM" id="MobiDB-lite"/>
    </source>
</evidence>
<protein>
    <submittedName>
        <fullName evidence="2">Uncharacterized protein</fullName>
    </submittedName>
</protein>
<reference evidence="2" key="1">
    <citation type="journal article" date="2020" name="Stud. Mycol.">
        <title>101 Dothideomycetes genomes: a test case for predicting lifestyles and emergence of pathogens.</title>
        <authorList>
            <person name="Haridas S."/>
            <person name="Albert R."/>
            <person name="Binder M."/>
            <person name="Bloem J."/>
            <person name="Labutti K."/>
            <person name="Salamov A."/>
            <person name="Andreopoulos B."/>
            <person name="Baker S."/>
            <person name="Barry K."/>
            <person name="Bills G."/>
            <person name="Bluhm B."/>
            <person name="Cannon C."/>
            <person name="Castanera R."/>
            <person name="Culley D."/>
            <person name="Daum C."/>
            <person name="Ezra D."/>
            <person name="Gonzalez J."/>
            <person name="Henrissat B."/>
            <person name="Kuo A."/>
            <person name="Liang C."/>
            <person name="Lipzen A."/>
            <person name="Lutzoni F."/>
            <person name="Magnuson J."/>
            <person name="Mondo S."/>
            <person name="Nolan M."/>
            <person name="Ohm R."/>
            <person name="Pangilinan J."/>
            <person name="Park H.-J."/>
            <person name="Ramirez L."/>
            <person name="Alfaro M."/>
            <person name="Sun H."/>
            <person name="Tritt A."/>
            <person name="Yoshinaga Y."/>
            <person name="Zwiers L.-H."/>
            <person name="Turgeon B."/>
            <person name="Goodwin S."/>
            <person name="Spatafora J."/>
            <person name="Crous P."/>
            <person name="Grigoriev I."/>
        </authorList>
    </citation>
    <scope>NUCLEOTIDE SEQUENCE</scope>
    <source>
        <strain evidence="2">CBS 627.86</strain>
    </source>
</reference>
<proteinExistence type="predicted"/>
<name>A0A6A5Z9H0_9PLEO</name>